<evidence type="ECO:0000256" key="9">
    <source>
        <dbReference type="ARBA" id="ARBA00023180"/>
    </source>
</evidence>
<dbReference type="GO" id="GO:0072546">
    <property type="term" value="C:EMC complex"/>
    <property type="evidence" value="ECO:0007669"/>
    <property type="project" value="InterPro"/>
</dbReference>
<keyword evidence="7 10" id="KW-1133">Transmembrane helix</keyword>
<evidence type="ECO:0000259" key="12">
    <source>
        <dbReference type="Pfam" id="PF07774"/>
    </source>
</evidence>
<evidence type="ECO:0000256" key="5">
    <source>
        <dbReference type="ARBA" id="ARBA00022729"/>
    </source>
</evidence>
<comment type="similarity">
    <text evidence="2">Belongs to the EMC1 family.</text>
</comment>
<evidence type="ECO:0000256" key="6">
    <source>
        <dbReference type="ARBA" id="ARBA00022824"/>
    </source>
</evidence>
<accession>A0A8S1KBP3</accession>
<evidence type="ECO:0000256" key="11">
    <source>
        <dbReference type="SAM" id="SignalP"/>
    </source>
</evidence>
<dbReference type="EMBL" id="CAJJDM010000011">
    <property type="protein sequence ID" value="CAD8050192.1"/>
    <property type="molecule type" value="Genomic_DNA"/>
</dbReference>
<evidence type="ECO:0000256" key="1">
    <source>
        <dbReference type="ARBA" id="ARBA00004115"/>
    </source>
</evidence>
<evidence type="ECO:0000256" key="3">
    <source>
        <dbReference type="ARBA" id="ARBA00020824"/>
    </source>
</evidence>
<dbReference type="PANTHER" id="PTHR21573:SF0">
    <property type="entry name" value="ER MEMBRANE PROTEIN COMPLEX SUBUNIT 1"/>
    <property type="match status" value="1"/>
</dbReference>
<feature type="transmembrane region" description="Helical" evidence="10">
    <location>
        <begin position="853"/>
        <end position="872"/>
    </location>
</feature>
<protein>
    <recommendedName>
        <fullName evidence="3">ER membrane protein complex subunit 1</fullName>
    </recommendedName>
</protein>
<evidence type="ECO:0000313" key="14">
    <source>
        <dbReference type="Proteomes" id="UP000688137"/>
    </source>
</evidence>
<evidence type="ECO:0000256" key="8">
    <source>
        <dbReference type="ARBA" id="ARBA00023136"/>
    </source>
</evidence>
<reference evidence="13" key="1">
    <citation type="submission" date="2021-01" db="EMBL/GenBank/DDBJ databases">
        <authorList>
            <consortium name="Genoscope - CEA"/>
            <person name="William W."/>
        </authorList>
    </citation>
    <scope>NUCLEOTIDE SEQUENCE</scope>
</reference>
<dbReference type="Pfam" id="PF07774">
    <property type="entry name" value="EMC1_C"/>
    <property type="match status" value="1"/>
</dbReference>
<keyword evidence="6" id="KW-0256">Endoplasmic reticulum</keyword>
<dbReference type="Proteomes" id="UP000688137">
    <property type="component" value="Unassembled WGS sequence"/>
</dbReference>
<dbReference type="GO" id="GO:0034975">
    <property type="term" value="P:protein folding in endoplasmic reticulum"/>
    <property type="evidence" value="ECO:0007669"/>
    <property type="project" value="TreeGrafter"/>
</dbReference>
<sequence>MFFLLLCVIIHLLSIVQALSQQSNDLDNWQMRLFGQLSSIYVYEDIIYYHNTLNQNGKIFRVTGQVQSRNTYIMCDFFNYVKYESNQKVVHLFNNGFSILAQWEINDKIDHCLIGLNGEYIIISGQTIFSTINEKFFKKIENQIIYVGYIFEIPIIVIQKQNQICILSIRNTIKEDYCVNSKKGGKVIEFGKTLIYYDNYFAYHLKDKMAKQINIELIRKTCQFLGFSQTLVIRTKNNKQIIDLQGQIEYEFHSNLQVIENLETQKYYFLVKQEQNHLIIQSLDRETQKSSVQIIEITNKSNILRAFLIDLSQKQFLIQYQDLQTVLLENQSILWQTEQSLISIDNIFYQKYENEKQTYKNSYYKSLQQNGLYNPFLIFQNAILRVINEIKDLQEMIIQFINDIDNQKIKKNEMEQSFGLKQKVCFLTTYNTLLCYDTKEHKLIQKLYINNLDQTFKLVALHQIDPNLAQNYDQKVGSKNHILFYYSDQRKKLYTFILDLSYGSIQQVASRRSKKIIWTIPYKIESKSSQYNNLIILIDEDYKVFTYPNNDHLNYKEIILYRNDNGVLIGYKLYDKQLVKIWTINMRDKIILIRSSYQYGQDNPRVANWDDRNVIFKLIDHTNFAILTTDEDSLKLYIVNAKTGKILFQGIQNEADLNQQINLVFDEHQVFVTYYNQAQMIFEIWTIEIYHMIIECSFIKMLEYYYFSQDPIIKNYYQTDYNAIFLQQVYGYPLGIRYLGISKTKNSLTKKNLLIITTSSQLHQLDRNLVSARKIEKQHLEYSLWSNDLLSYQYELPIYFQNILTYNQLFDFEKFSLETTNLESSALLIVYGSDIFFTIISPDKTYDMLQNNFNYNAIILTTILIGLAIQVLQKLIKSSKQVKQFKVN</sequence>
<dbReference type="PANTHER" id="PTHR21573">
    <property type="entry name" value="ER MEMBRANE PROTEIN COMPLEX SUBUNIT 1"/>
    <property type="match status" value="1"/>
</dbReference>
<name>A0A8S1KBP3_PARPR</name>
<evidence type="ECO:0000256" key="2">
    <source>
        <dbReference type="ARBA" id="ARBA00007904"/>
    </source>
</evidence>
<organism evidence="13 14">
    <name type="scientific">Paramecium primaurelia</name>
    <dbReference type="NCBI Taxonomy" id="5886"/>
    <lineage>
        <taxon>Eukaryota</taxon>
        <taxon>Sar</taxon>
        <taxon>Alveolata</taxon>
        <taxon>Ciliophora</taxon>
        <taxon>Intramacronucleata</taxon>
        <taxon>Oligohymenophorea</taxon>
        <taxon>Peniculida</taxon>
        <taxon>Parameciidae</taxon>
        <taxon>Paramecium</taxon>
    </lineage>
</organism>
<keyword evidence="8 10" id="KW-0472">Membrane</keyword>
<dbReference type="InterPro" id="IPR026895">
    <property type="entry name" value="EMC1"/>
</dbReference>
<keyword evidence="4 10" id="KW-0812">Transmembrane</keyword>
<proteinExistence type="inferred from homology"/>
<evidence type="ECO:0000256" key="4">
    <source>
        <dbReference type="ARBA" id="ARBA00022692"/>
    </source>
</evidence>
<gene>
    <name evidence="13" type="ORF">PPRIM_AZ9-3.1.T0140367</name>
</gene>
<evidence type="ECO:0000313" key="13">
    <source>
        <dbReference type="EMBL" id="CAD8050192.1"/>
    </source>
</evidence>
<keyword evidence="9" id="KW-0325">Glycoprotein</keyword>
<keyword evidence="14" id="KW-1185">Reference proteome</keyword>
<feature type="signal peptide" evidence="11">
    <location>
        <begin position="1"/>
        <end position="18"/>
    </location>
</feature>
<evidence type="ECO:0000256" key="7">
    <source>
        <dbReference type="ARBA" id="ARBA00022989"/>
    </source>
</evidence>
<keyword evidence="5 11" id="KW-0732">Signal</keyword>
<dbReference type="AlphaFoldDB" id="A0A8S1KBP3"/>
<evidence type="ECO:0000256" key="10">
    <source>
        <dbReference type="SAM" id="Phobius"/>
    </source>
</evidence>
<feature type="domain" description="ER membrane protein complex subunit 1 C-terminal" evidence="12">
    <location>
        <begin position="666"/>
        <end position="884"/>
    </location>
</feature>
<feature type="chain" id="PRO_5035880352" description="ER membrane protein complex subunit 1" evidence="11">
    <location>
        <begin position="19"/>
        <end position="888"/>
    </location>
</feature>
<comment type="subcellular location">
    <subcellularLocation>
        <location evidence="1">Endoplasmic reticulum membrane</location>
        <topology evidence="1">Single-pass type I membrane protein</topology>
    </subcellularLocation>
</comment>
<dbReference type="OMA" id="LLCVIIH"/>
<comment type="caution">
    <text evidence="13">The sequence shown here is derived from an EMBL/GenBank/DDBJ whole genome shotgun (WGS) entry which is preliminary data.</text>
</comment>
<dbReference type="InterPro" id="IPR011678">
    <property type="entry name" value="EMC1_C"/>
</dbReference>